<dbReference type="Pfam" id="PF13392">
    <property type="entry name" value="HNH_3"/>
    <property type="match status" value="1"/>
</dbReference>
<keyword evidence="3" id="KW-1185">Reference proteome</keyword>
<dbReference type="InterPro" id="IPR003647">
    <property type="entry name" value="Intron_nuc_1_rpt"/>
</dbReference>
<dbReference type="GO" id="GO:0016788">
    <property type="term" value="F:hydrolase activity, acting on ester bonds"/>
    <property type="evidence" value="ECO:0007669"/>
    <property type="project" value="InterPro"/>
</dbReference>
<keyword evidence="2" id="KW-0378">Hydrolase</keyword>
<sequence length="172" mass="20011">MESNFNEVWRPVEEFGGDYFVSNKGRVMSLVNRLQIRIIKQHLTRGGYYKVVLKGKNREVHRLVAMAFIENPDNKPCVNHIDENKENNCVENLEWVTHKENVNHGTRTERMVATQSKPIKATNIKTGAMLVFKSIVEASSKGFDRGHISRCCNKLRKSHKGYKWEFIKEEFT</sequence>
<keyword evidence="2" id="KW-0255">Endonuclease</keyword>
<organism evidence="2 3">
    <name type="scientific">Enterococcus phage SSsP-1</name>
    <dbReference type="NCBI Taxonomy" id="2859527"/>
    <lineage>
        <taxon>Viruses</taxon>
        <taxon>Duplodnaviria</taxon>
        <taxon>Heunggongvirae</taxon>
        <taxon>Uroviricota</taxon>
        <taxon>Caudoviricetes</taxon>
        <taxon>Saphexavirus</taxon>
        <taxon>Saphexavirus SSsP1</taxon>
    </lineage>
</organism>
<evidence type="ECO:0000313" key="2">
    <source>
        <dbReference type="EMBL" id="QYI86573.1"/>
    </source>
</evidence>
<dbReference type="SUPFAM" id="SSF64496">
    <property type="entry name" value="DNA-binding domain of intron-encoded endonucleases"/>
    <property type="match status" value="1"/>
</dbReference>
<dbReference type="SUPFAM" id="SSF54060">
    <property type="entry name" value="His-Me finger endonucleases"/>
    <property type="match status" value="1"/>
</dbReference>
<evidence type="ECO:0000259" key="1">
    <source>
        <dbReference type="SMART" id="SM00507"/>
    </source>
</evidence>
<dbReference type="EMBL" id="MZ333457">
    <property type="protein sequence ID" value="QYI86573.1"/>
    <property type="molecule type" value="Genomic_DNA"/>
</dbReference>
<proteinExistence type="predicted"/>
<dbReference type="SMART" id="SM00497">
    <property type="entry name" value="IENR1"/>
    <property type="match status" value="1"/>
</dbReference>
<evidence type="ECO:0000313" key="3">
    <source>
        <dbReference type="Proteomes" id="UP000827296"/>
    </source>
</evidence>
<dbReference type="InterPro" id="IPR010902">
    <property type="entry name" value="NUMOD4"/>
</dbReference>
<dbReference type="SMART" id="SM00507">
    <property type="entry name" value="HNHc"/>
    <property type="match status" value="1"/>
</dbReference>
<name>A0AAE7WH46_9CAUD</name>
<protein>
    <submittedName>
        <fullName evidence="2">HNH homing endonuclease</fullName>
    </submittedName>
</protein>
<feature type="domain" description="HNH nuclease" evidence="1">
    <location>
        <begin position="54"/>
        <end position="102"/>
    </location>
</feature>
<accession>A0AAE7WH46</accession>
<dbReference type="InterPro" id="IPR036388">
    <property type="entry name" value="WH-like_DNA-bd_sf"/>
</dbReference>
<dbReference type="Pfam" id="PF07463">
    <property type="entry name" value="NUMOD4"/>
    <property type="match status" value="1"/>
</dbReference>
<dbReference type="InterPro" id="IPR003615">
    <property type="entry name" value="HNH_nuc"/>
</dbReference>
<dbReference type="Gene3D" id="1.10.10.10">
    <property type="entry name" value="Winged helix-like DNA-binding domain superfamily/Winged helix DNA-binding domain"/>
    <property type="match status" value="1"/>
</dbReference>
<dbReference type="Proteomes" id="UP000827296">
    <property type="component" value="Segment"/>
</dbReference>
<dbReference type="Gene3D" id="3.90.75.20">
    <property type="match status" value="1"/>
</dbReference>
<dbReference type="InterPro" id="IPR044925">
    <property type="entry name" value="His-Me_finger_sf"/>
</dbReference>
<reference evidence="2 3" key="1">
    <citation type="journal article" date="2022" name="Viruses">
        <title>Two Novel Lytic Bacteriophages Infecting Enterococcus spp. Are Promising Candidates for Targeted Antibacterial Therapy.</title>
        <authorList>
            <person name="Tkachev P.V."/>
            <person name="Pchelin I.M."/>
            <person name="Azarov D.V."/>
            <person name="Gorshkov A.N."/>
            <person name="Shamova O.V."/>
            <person name="Dmitriev A.V."/>
            <person name="Goncharov A.E."/>
        </authorList>
    </citation>
    <scope>NUCLEOTIDE SEQUENCE [LARGE SCALE GENOMIC DNA]</scope>
</reference>
<dbReference type="GO" id="GO:0004519">
    <property type="term" value="F:endonuclease activity"/>
    <property type="evidence" value="ECO:0007669"/>
    <property type="project" value="UniProtKB-KW"/>
</dbReference>
<keyword evidence="2" id="KW-0540">Nuclease</keyword>